<accession>A0A6N9H5C0</accession>
<dbReference type="RefSeq" id="WP_160952694.1">
    <property type="nucleotide sequence ID" value="NZ_WWEQ01000013.1"/>
</dbReference>
<dbReference type="Proteomes" id="UP000469215">
    <property type="component" value="Unassembled WGS sequence"/>
</dbReference>
<protein>
    <submittedName>
        <fullName evidence="2">Peptidoglycan-binding protein</fullName>
    </submittedName>
</protein>
<feature type="region of interest" description="Disordered" evidence="1">
    <location>
        <begin position="1"/>
        <end position="26"/>
    </location>
</feature>
<evidence type="ECO:0000313" key="2">
    <source>
        <dbReference type="EMBL" id="MYM19258.1"/>
    </source>
</evidence>
<feature type="compositionally biased region" description="Basic residues" evidence="1">
    <location>
        <begin position="14"/>
        <end position="26"/>
    </location>
</feature>
<proteinExistence type="predicted"/>
<name>A0A6N9H5C0_9MICO</name>
<dbReference type="EMBL" id="WWEQ01000013">
    <property type="protein sequence ID" value="MYM19258.1"/>
    <property type="molecule type" value="Genomic_DNA"/>
</dbReference>
<evidence type="ECO:0000256" key="1">
    <source>
        <dbReference type="SAM" id="MobiDB-lite"/>
    </source>
</evidence>
<organism evidence="2 3">
    <name type="scientific">Brevibacterium rongguiense</name>
    <dbReference type="NCBI Taxonomy" id="2695267"/>
    <lineage>
        <taxon>Bacteria</taxon>
        <taxon>Bacillati</taxon>
        <taxon>Actinomycetota</taxon>
        <taxon>Actinomycetes</taxon>
        <taxon>Micrococcales</taxon>
        <taxon>Brevibacteriaceae</taxon>
        <taxon>Brevibacterium</taxon>
    </lineage>
</organism>
<feature type="compositionally biased region" description="Pro residues" evidence="1">
    <location>
        <begin position="1"/>
        <end position="10"/>
    </location>
</feature>
<keyword evidence="3" id="KW-1185">Reference proteome</keyword>
<gene>
    <name evidence="2" type="ORF">GSY69_04550</name>
</gene>
<comment type="caution">
    <text evidence="2">The sequence shown here is derived from an EMBL/GenBank/DDBJ whole genome shotgun (WGS) entry which is preliminary data.</text>
</comment>
<evidence type="ECO:0000313" key="3">
    <source>
        <dbReference type="Proteomes" id="UP000469215"/>
    </source>
</evidence>
<dbReference type="AlphaFoldDB" id="A0A6N9H5C0"/>
<reference evidence="2 3" key="1">
    <citation type="submission" date="2020-01" db="EMBL/GenBank/DDBJ databases">
        <authorList>
            <person name="Deng T."/>
        </authorList>
    </citation>
    <scope>NUCLEOTIDE SEQUENCE [LARGE SCALE GENOMIC DNA]</scope>
    <source>
        <strain evidence="2 3">5221</strain>
    </source>
</reference>
<sequence length="213" mass="23367">MPSSSRPPAPRTRAAARAREQRRARRRRAVRSLTVGTAVVCALALVVAGTVWMIAPPGGDGPQAPSAEANPDDPGLLDRAQRANARTIIGVGRPTGVGREGMIIALMVALQESTLHNLDHGDRDSVGLFQQRPSQGWGTKRQLQDPRYAARAFYGVERGSDNRGLRQIKGWRTMTKNDAGQRVQRSAYPHAYAKWEALATALYDKERRAPIIR</sequence>